<dbReference type="RefSeq" id="WP_187534666.1">
    <property type="nucleotide sequence ID" value="NZ_CBCSHU010000013.1"/>
</dbReference>
<keyword evidence="7" id="KW-1185">Reference proteome</keyword>
<dbReference type="FunFam" id="2.40.50.1070:FF:000003">
    <property type="entry name" value="23S rRNA (Uracil-5-)-methyltransferase RumA"/>
    <property type="match status" value="1"/>
</dbReference>
<gene>
    <name evidence="6" type="primary">rlmD</name>
    <name evidence="6" type="ORF">H9L01_03645</name>
</gene>
<dbReference type="CDD" id="cd02440">
    <property type="entry name" value="AdoMet_MTases"/>
    <property type="match status" value="1"/>
</dbReference>
<evidence type="ECO:0000313" key="7">
    <source>
        <dbReference type="Proteomes" id="UP000515928"/>
    </source>
</evidence>
<accession>A0A7G9S0U1</accession>
<keyword evidence="2 4" id="KW-0808">Transferase</keyword>
<dbReference type="PROSITE" id="PS50926">
    <property type="entry name" value="TRAM"/>
    <property type="match status" value="1"/>
</dbReference>
<organism evidence="6 7">
    <name type="scientific">Erysipelothrix inopinata</name>
    <dbReference type="NCBI Taxonomy" id="225084"/>
    <lineage>
        <taxon>Bacteria</taxon>
        <taxon>Bacillati</taxon>
        <taxon>Bacillota</taxon>
        <taxon>Erysipelotrichia</taxon>
        <taxon>Erysipelotrichales</taxon>
        <taxon>Erysipelotrichaceae</taxon>
        <taxon>Erysipelothrix</taxon>
    </lineage>
</organism>
<keyword evidence="3 4" id="KW-0949">S-adenosyl-L-methionine</keyword>
<dbReference type="Pfam" id="PF01938">
    <property type="entry name" value="TRAM"/>
    <property type="match status" value="1"/>
</dbReference>
<feature type="binding site" evidence="4">
    <location>
        <position position="379"/>
    </location>
    <ligand>
        <name>S-adenosyl-L-methionine</name>
        <dbReference type="ChEBI" id="CHEBI:59789"/>
    </ligand>
</feature>
<dbReference type="Proteomes" id="UP000515928">
    <property type="component" value="Chromosome"/>
</dbReference>
<evidence type="ECO:0000259" key="5">
    <source>
        <dbReference type="PROSITE" id="PS50926"/>
    </source>
</evidence>
<dbReference type="Gene3D" id="2.40.50.140">
    <property type="entry name" value="Nucleic acid-binding proteins"/>
    <property type="match status" value="1"/>
</dbReference>
<dbReference type="GO" id="GO:0070041">
    <property type="term" value="F:rRNA (uridine-C5-)-methyltransferase activity"/>
    <property type="evidence" value="ECO:0007669"/>
    <property type="project" value="TreeGrafter"/>
</dbReference>
<dbReference type="SUPFAM" id="SSF50249">
    <property type="entry name" value="Nucleic acid-binding proteins"/>
    <property type="match status" value="1"/>
</dbReference>
<dbReference type="PANTHER" id="PTHR11061">
    <property type="entry name" value="RNA M5U METHYLTRANSFERASE"/>
    <property type="match status" value="1"/>
</dbReference>
<name>A0A7G9S0U1_9FIRM</name>
<dbReference type="Pfam" id="PF13847">
    <property type="entry name" value="Methyltransf_31"/>
    <property type="match status" value="1"/>
</dbReference>
<sequence>MSTVTKNEKLELEFIDLTFKGMGVAKVDGFPVFVEGVLPGEKAVVKIDRVTSRYAFGELVELKSRSSERVEVKAKHQSLTSIAPLQHISYEKQLEFKTKLVKDALSKEGFTDVEVRETMASPLDWHYRNKTVIPVRSIDKKMVTGILDRKTRHLVPVDNFKMNNEGIDEIVTKVKDILVEFNEKPYDQRTHTGNIRHIIVRKGFYTDEVMITIVTRSKSLFPVSKIVPAIIDAIPNTVSIIHNVNGAKTAQVMGDLSEVIYGESFIVERILDESFLVPSTSFLRANTLQSEAMINTIFGLLNLEGNESVVDVNSSVGILSILMADKVKRIVGIDVVDDNVEIAEVNAENNGVSNVKFVQGHPGNVNELIEFSPQVVVVDSPRETVENIAALNSDKIVYIGGDIAKMTQDLGCFIESGYKLEVVQPVDMAPQTTQVESICLLSK</sequence>
<dbReference type="PANTHER" id="PTHR11061:SF30">
    <property type="entry name" value="TRNA (URACIL(54)-C(5))-METHYLTRANSFERASE"/>
    <property type="match status" value="1"/>
</dbReference>
<dbReference type="Gene3D" id="3.40.50.150">
    <property type="entry name" value="Vaccinia Virus protein VP39"/>
    <property type="match status" value="1"/>
</dbReference>
<dbReference type="GO" id="GO:0070475">
    <property type="term" value="P:rRNA base methylation"/>
    <property type="evidence" value="ECO:0007669"/>
    <property type="project" value="TreeGrafter"/>
</dbReference>
<dbReference type="InterPro" id="IPR025714">
    <property type="entry name" value="Methyltranfer_dom"/>
</dbReference>
<dbReference type="AlphaFoldDB" id="A0A7G9S0U1"/>
<protein>
    <submittedName>
        <fullName evidence="6">23S rRNA (Uracil(1939)-C(5))-methyltransferase RlmD</fullName>
        <ecNumber evidence="6">2.1.1.190</ecNumber>
    </submittedName>
</protein>
<dbReference type="Gene3D" id="2.40.50.1070">
    <property type="match status" value="1"/>
</dbReference>
<dbReference type="InterPro" id="IPR029063">
    <property type="entry name" value="SAM-dependent_MTases_sf"/>
</dbReference>
<comment type="caution">
    <text evidence="4">Lacks conserved residue(s) required for the propagation of feature annotation.</text>
</comment>
<dbReference type="SUPFAM" id="SSF53335">
    <property type="entry name" value="S-adenosyl-L-methionine-dependent methyltransferases"/>
    <property type="match status" value="1"/>
</dbReference>
<dbReference type="PROSITE" id="PS51687">
    <property type="entry name" value="SAM_MT_RNA_M5U"/>
    <property type="match status" value="1"/>
</dbReference>
<comment type="similarity">
    <text evidence="4">Belongs to the class I-like SAM-binding methyltransferase superfamily. RNA M5U methyltransferase family.</text>
</comment>
<evidence type="ECO:0000256" key="2">
    <source>
        <dbReference type="ARBA" id="ARBA00022679"/>
    </source>
</evidence>
<evidence type="ECO:0000256" key="4">
    <source>
        <dbReference type="PROSITE-ProRule" id="PRU01024"/>
    </source>
</evidence>
<dbReference type="NCBIfam" id="TIGR00479">
    <property type="entry name" value="rumA"/>
    <property type="match status" value="1"/>
</dbReference>
<feature type="domain" description="TRAM" evidence="5">
    <location>
        <begin position="3"/>
        <end position="61"/>
    </location>
</feature>
<proteinExistence type="inferred from homology"/>
<feature type="binding site" evidence="4">
    <location>
        <position position="334"/>
    </location>
    <ligand>
        <name>S-adenosyl-L-methionine</name>
        <dbReference type="ChEBI" id="CHEBI:59789"/>
    </ligand>
</feature>
<dbReference type="KEGG" id="eio:H9L01_03645"/>
<reference evidence="6 7" key="1">
    <citation type="submission" date="2020-08" db="EMBL/GenBank/DDBJ databases">
        <title>Genome sequence of Erysipelothrix inopinata DSM 15511T.</title>
        <authorList>
            <person name="Hyun D.-W."/>
            <person name="Bae J.-W."/>
        </authorList>
    </citation>
    <scope>NUCLEOTIDE SEQUENCE [LARGE SCALE GENOMIC DNA]</scope>
    <source>
        <strain evidence="6 7">DSM 15511</strain>
    </source>
</reference>
<dbReference type="InterPro" id="IPR010280">
    <property type="entry name" value="U5_MeTrfase_fam"/>
</dbReference>
<evidence type="ECO:0000256" key="3">
    <source>
        <dbReference type="ARBA" id="ARBA00022691"/>
    </source>
</evidence>
<keyword evidence="1 4" id="KW-0489">Methyltransferase</keyword>
<dbReference type="InterPro" id="IPR002792">
    <property type="entry name" value="TRAM_dom"/>
</dbReference>
<dbReference type="EMBL" id="CP060715">
    <property type="protein sequence ID" value="QNN61466.1"/>
    <property type="molecule type" value="Genomic_DNA"/>
</dbReference>
<dbReference type="EC" id="2.1.1.190" evidence="6"/>
<evidence type="ECO:0000313" key="6">
    <source>
        <dbReference type="EMBL" id="QNN61466.1"/>
    </source>
</evidence>
<evidence type="ECO:0000256" key="1">
    <source>
        <dbReference type="ARBA" id="ARBA00022603"/>
    </source>
</evidence>
<dbReference type="InterPro" id="IPR012340">
    <property type="entry name" value="NA-bd_OB-fold"/>
</dbReference>